<reference evidence="2 3" key="1">
    <citation type="submission" date="2021-11" db="EMBL/GenBank/DDBJ databases">
        <title>Seasonal and diel survey of microbial diversity of the Tyrrhenian coast.</title>
        <authorList>
            <person name="Gattoni G."/>
            <person name="Corral P."/>
        </authorList>
    </citation>
    <scope>NUCLEOTIDE SEQUENCE [LARGE SCALE GENOMIC DNA]</scope>
    <source>
        <strain evidence="2 3">Mr9</strain>
    </source>
</reference>
<evidence type="ECO:0000313" key="2">
    <source>
        <dbReference type="EMBL" id="MCC4213953.1"/>
    </source>
</evidence>
<protein>
    <submittedName>
        <fullName evidence="2">Uncharacterized protein</fullName>
    </submittedName>
</protein>
<feature type="transmembrane region" description="Helical" evidence="1">
    <location>
        <begin position="47"/>
        <end position="65"/>
    </location>
</feature>
<keyword evidence="1" id="KW-0812">Transmembrane</keyword>
<sequence length="66" mass="7643">MSKPSLKSRPARIRIVSEYALWLVIAFLLALSYIYLLLGPVPKTTGVWDFVFYKLYFLVCCVWGLL</sequence>
<evidence type="ECO:0000313" key="3">
    <source>
        <dbReference type="Proteomes" id="UP001197770"/>
    </source>
</evidence>
<gene>
    <name evidence="2" type="ORF">LLW17_14575</name>
</gene>
<name>A0ABS8GZF5_9FLAO</name>
<comment type="caution">
    <text evidence="2">The sequence shown here is derived from an EMBL/GenBank/DDBJ whole genome shotgun (WGS) entry which is preliminary data.</text>
</comment>
<dbReference type="RefSeq" id="WP_228231025.1">
    <property type="nucleotide sequence ID" value="NZ_JAJGMW010000021.1"/>
</dbReference>
<keyword evidence="3" id="KW-1185">Reference proteome</keyword>
<proteinExistence type="predicted"/>
<dbReference type="EMBL" id="JAJGMW010000021">
    <property type="protein sequence ID" value="MCC4213953.1"/>
    <property type="molecule type" value="Genomic_DNA"/>
</dbReference>
<keyword evidence="1" id="KW-0472">Membrane</keyword>
<feature type="transmembrane region" description="Helical" evidence="1">
    <location>
        <begin position="20"/>
        <end position="41"/>
    </location>
</feature>
<accession>A0ABS8GZF5</accession>
<evidence type="ECO:0000256" key="1">
    <source>
        <dbReference type="SAM" id="Phobius"/>
    </source>
</evidence>
<keyword evidence="1" id="KW-1133">Transmembrane helix</keyword>
<dbReference type="Proteomes" id="UP001197770">
    <property type="component" value="Unassembled WGS sequence"/>
</dbReference>
<organism evidence="2 3">
    <name type="scientific">Leeuwenhoekiella parthenopeia</name>
    <dbReference type="NCBI Taxonomy" id="2890320"/>
    <lineage>
        <taxon>Bacteria</taxon>
        <taxon>Pseudomonadati</taxon>
        <taxon>Bacteroidota</taxon>
        <taxon>Flavobacteriia</taxon>
        <taxon>Flavobacteriales</taxon>
        <taxon>Flavobacteriaceae</taxon>
        <taxon>Leeuwenhoekiella</taxon>
    </lineage>
</organism>